<gene>
    <name evidence="2" type="ORF">PEVE_00040343</name>
</gene>
<feature type="region of interest" description="Disordered" evidence="1">
    <location>
        <begin position="19"/>
        <end position="38"/>
    </location>
</feature>
<dbReference type="EMBL" id="CALNXI010000732">
    <property type="protein sequence ID" value="CAH3041555.1"/>
    <property type="molecule type" value="Genomic_DNA"/>
</dbReference>
<evidence type="ECO:0000313" key="2">
    <source>
        <dbReference type="EMBL" id="CAH3041555.1"/>
    </source>
</evidence>
<proteinExistence type="predicted"/>
<accession>A0ABN8N2J5</accession>
<evidence type="ECO:0000256" key="1">
    <source>
        <dbReference type="SAM" id="MobiDB-lite"/>
    </source>
</evidence>
<evidence type="ECO:0000313" key="3">
    <source>
        <dbReference type="Proteomes" id="UP001159427"/>
    </source>
</evidence>
<feature type="region of interest" description="Disordered" evidence="1">
    <location>
        <begin position="58"/>
        <end position="82"/>
    </location>
</feature>
<name>A0ABN8N2J5_9CNID</name>
<comment type="caution">
    <text evidence="2">The sequence shown here is derived from an EMBL/GenBank/DDBJ whole genome shotgun (WGS) entry which is preliminary data.</text>
</comment>
<reference evidence="2 3" key="1">
    <citation type="submission" date="2022-05" db="EMBL/GenBank/DDBJ databases">
        <authorList>
            <consortium name="Genoscope - CEA"/>
            <person name="William W."/>
        </authorList>
    </citation>
    <scope>NUCLEOTIDE SEQUENCE [LARGE SCALE GENOMIC DNA]</scope>
</reference>
<protein>
    <submittedName>
        <fullName evidence="2">Uncharacterized protein</fullName>
    </submittedName>
</protein>
<sequence>MIETNTDLSRKRIKLKRLQDRVSSMDRSTSELNNKIAKKKSKKENIFPFSLVEKRLQSPTTLSEKGDISGPKRTANRKKDETRRAAMEIHGGSQNNMKPAYDGLFATVIAGAPVDQLRKMCSVSPVLKERVIPNIANENVKEFESSDVNFVRSVNVLYKDGLVSKAKYNSIRLSSSMTSDEDNTGKKHVKFIKSCLIPKLMPYKELMAKVNAINIGTLHDVRETLCDGLDDSDKVDGKYRNLTELLLRLAQFYLEVNKHRANCKEDCEPIRRYVCKLANEMNEVEKKTFPVNVDGKDITVSFSFEMFPNNMKYLAFLAGELSNSAKYFSSFANINKDDIGDVTATFGVKTSNKWQPWGYAQRIAVAGAVAKKKEELGSSGSHLKPATIRQKVTSFIAQKKSRQEFLPLLGKAIDKVKVEPLHVKNNGWQQWYSTVLKYVLARTNVSSCESVNDTPASSCFKRHYETVRFTLKAGRLAKKVRKWLCDGRLKNKDLEYRFTGKESLIMCH</sequence>
<dbReference type="Proteomes" id="UP001159427">
    <property type="component" value="Unassembled WGS sequence"/>
</dbReference>
<organism evidence="2 3">
    <name type="scientific">Porites evermanni</name>
    <dbReference type="NCBI Taxonomy" id="104178"/>
    <lineage>
        <taxon>Eukaryota</taxon>
        <taxon>Metazoa</taxon>
        <taxon>Cnidaria</taxon>
        <taxon>Anthozoa</taxon>
        <taxon>Hexacorallia</taxon>
        <taxon>Scleractinia</taxon>
        <taxon>Fungiina</taxon>
        <taxon>Poritidae</taxon>
        <taxon>Porites</taxon>
    </lineage>
</organism>
<keyword evidence="3" id="KW-1185">Reference proteome</keyword>